<dbReference type="EMBL" id="CP034210">
    <property type="protein sequence ID" value="QBZ66314.1"/>
    <property type="molecule type" value="Genomic_DNA"/>
</dbReference>
<dbReference type="Gene3D" id="3.40.50.12780">
    <property type="entry name" value="N-terminal domain of ligase-like"/>
    <property type="match status" value="2"/>
</dbReference>
<dbReference type="VEuPathDB" id="FungiDB:M_BR32_EuGene_00112791"/>
<sequence length="467" mass="50794">MSKLRELIEHVRQNSPFYSEQWRDVVLPQDADDDELLRALPVTDHKAYWEANTCRDSRVLTAPQGDGIIFKTGGTTGNPKVAFYSHQELDALGHMLATCLARCGVGYGDKVANLFYAGDMYGSFLLHIYSVHYLPGGAVQVPIAGHVGIPTMVEHIVGLETSVVLGTVTTMCKIADYLLETDASGRPVRQEAAEVAARHVRLLLFSGEALYPDQMGVLAAAFPGARIRSVVYGSMDSGIVGLAPPQQPDTPPPEPAEAVGVRDDKATAAPLILQDKTDQRVHSVNSEWGVIVQIVTEDGRVTTTAGEEGSIVVTNTGRRLMPAIRYPSGDRGAWVDHAQGLFRVLGRDRTAVRVGPVSVDFVHLRDLVAAIMGPERPVAALQLRVGRCDAKDQLTVLVAYRPESRGEEADLRRSIREALDEARPMFKGHVDADLICPLEVEFVDSGEVVMSERSGKVVDVIDVRAMD</sequence>
<reference evidence="1 2" key="1">
    <citation type="journal article" date="2019" name="Mol. Biol. Evol.">
        <title>Blast fungal genomes show frequent chromosomal changes, gene gains and losses, and effector gene turnover.</title>
        <authorList>
            <person name="Gomez Luciano L.B."/>
            <person name="Jason Tsai I."/>
            <person name="Chuma I."/>
            <person name="Tosa Y."/>
            <person name="Chen Y.H."/>
            <person name="Li J.Y."/>
            <person name="Li M.Y."/>
            <person name="Jade Lu M.Y."/>
            <person name="Nakayashiki H."/>
            <person name="Li W.H."/>
        </authorList>
    </citation>
    <scope>NUCLEOTIDE SEQUENCE [LARGE SCALE GENOMIC DNA]</scope>
    <source>
        <strain evidence="1">MZ5-1-6</strain>
    </source>
</reference>
<protein>
    <submittedName>
        <fullName evidence="1">Uncharacterized protein</fullName>
    </submittedName>
</protein>
<proteinExistence type="predicted"/>
<organism evidence="1 2">
    <name type="scientific">Pyricularia oryzae</name>
    <name type="common">Rice blast fungus</name>
    <name type="synonym">Magnaporthe oryzae</name>
    <dbReference type="NCBI Taxonomy" id="318829"/>
    <lineage>
        <taxon>Eukaryota</taxon>
        <taxon>Fungi</taxon>
        <taxon>Dikarya</taxon>
        <taxon>Ascomycota</taxon>
        <taxon>Pezizomycotina</taxon>
        <taxon>Sordariomycetes</taxon>
        <taxon>Sordariomycetidae</taxon>
        <taxon>Magnaporthales</taxon>
        <taxon>Pyriculariaceae</taxon>
        <taxon>Pyricularia</taxon>
    </lineage>
</organism>
<dbReference type="Proteomes" id="UP000294847">
    <property type="component" value="Chromosome 7"/>
</dbReference>
<dbReference type="AlphaFoldDB" id="A0A4P7NUP9"/>
<accession>A0A4P7NUP9</accession>
<evidence type="ECO:0000313" key="1">
    <source>
        <dbReference type="EMBL" id="QBZ66314.1"/>
    </source>
</evidence>
<name>A0A4P7NUP9_PYROR</name>
<gene>
    <name evidence="1" type="ORF">PoMZ_13287</name>
</gene>
<dbReference type="PANTHER" id="PTHR43845:SF1">
    <property type="entry name" value="BLR5969 PROTEIN"/>
    <property type="match status" value="1"/>
</dbReference>
<evidence type="ECO:0000313" key="2">
    <source>
        <dbReference type="Proteomes" id="UP000294847"/>
    </source>
</evidence>
<dbReference type="InterPro" id="IPR042099">
    <property type="entry name" value="ANL_N_sf"/>
</dbReference>
<dbReference type="PANTHER" id="PTHR43845">
    <property type="entry name" value="BLR5969 PROTEIN"/>
    <property type="match status" value="1"/>
</dbReference>
<dbReference type="SUPFAM" id="SSF56801">
    <property type="entry name" value="Acetyl-CoA synthetase-like"/>
    <property type="match status" value="1"/>
</dbReference>